<dbReference type="Gene3D" id="2.60.420.10">
    <property type="entry name" value="Maltose phosphorylase, domain 3"/>
    <property type="match status" value="1"/>
</dbReference>
<dbReference type="InterPro" id="IPR001387">
    <property type="entry name" value="Cro/C1-type_HTH"/>
</dbReference>
<dbReference type="Pfam" id="PF03632">
    <property type="entry name" value="Glyco_hydro_65m"/>
    <property type="match status" value="1"/>
</dbReference>
<dbReference type="EMBL" id="BMNH01000025">
    <property type="protein sequence ID" value="GGO78400.1"/>
    <property type="molecule type" value="Genomic_DNA"/>
</dbReference>
<dbReference type="SMART" id="SM00530">
    <property type="entry name" value="HTH_XRE"/>
    <property type="match status" value="1"/>
</dbReference>
<dbReference type="SUPFAM" id="SSF48208">
    <property type="entry name" value="Six-hairpin glycosidases"/>
    <property type="match status" value="1"/>
</dbReference>
<comment type="caution">
    <text evidence="4">The sequence shown here is derived from an EMBL/GenBank/DDBJ whole genome shotgun (WGS) entry which is preliminary data.</text>
</comment>
<name>A0A918DPJ5_9ACTN</name>
<dbReference type="SUPFAM" id="SSF47413">
    <property type="entry name" value="lambda repressor-like DNA-binding domains"/>
    <property type="match status" value="1"/>
</dbReference>
<dbReference type="PANTHER" id="PTHR11051:SF8">
    <property type="entry name" value="PROTEIN-GLUCOSYLGALACTOSYLHYDROXYLYSINE GLUCOSIDASE"/>
    <property type="match status" value="1"/>
</dbReference>
<accession>A0A918DPJ5</accession>
<dbReference type="FunFam" id="1.50.10.10:FF:000053">
    <property type="entry name" value="Putative glycosyl hydrolase"/>
    <property type="match status" value="1"/>
</dbReference>
<dbReference type="InterPro" id="IPR005195">
    <property type="entry name" value="Glyco_hydro_65_M"/>
</dbReference>
<dbReference type="Pfam" id="PF12900">
    <property type="entry name" value="Pyridox_ox_2"/>
    <property type="match status" value="1"/>
</dbReference>
<dbReference type="PANTHER" id="PTHR11051">
    <property type="entry name" value="GLYCOSYL HYDROLASE-RELATED"/>
    <property type="match status" value="1"/>
</dbReference>
<dbReference type="InterPro" id="IPR005194">
    <property type="entry name" value="Glyco_hydro_65_C"/>
</dbReference>
<dbReference type="GO" id="GO:0004553">
    <property type="term" value="F:hydrolase activity, hydrolyzing O-glycosyl compounds"/>
    <property type="evidence" value="ECO:0007669"/>
    <property type="project" value="TreeGrafter"/>
</dbReference>
<keyword evidence="5" id="KW-1185">Reference proteome</keyword>
<dbReference type="CDD" id="cd00093">
    <property type="entry name" value="HTH_XRE"/>
    <property type="match status" value="1"/>
</dbReference>
<dbReference type="Gene3D" id="1.50.10.10">
    <property type="match status" value="1"/>
</dbReference>
<dbReference type="AlphaFoldDB" id="A0A918DPJ5"/>
<dbReference type="InterPro" id="IPR005196">
    <property type="entry name" value="Glyco_hydro_65_N"/>
</dbReference>
<protein>
    <recommendedName>
        <fullName evidence="3">HTH cro/C1-type domain-containing protein</fullName>
    </recommendedName>
</protein>
<evidence type="ECO:0000259" key="3">
    <source>
        <dbReference type="PROSITE" id="PS50943"/>
    </source>
</evidence>
<dbReference type="Proteomes" id="UP000646523">
    <property type="component" value="Unassembled WGS sequence"/>
</dbReference>
<dbReference type="Gene3D" id="2.30.110.10">
    <property type="entry name" value="Electron Transport, Fmn-binding Protein, Chain A"/>
    <property type="match status" value="1"/>
</dbReference>
<feature type="region of interest" description="Disordered" evidence="2">
    <location>
        <begin position="1"/>
        <end position="25"/>
    </location>
</feature>
<proteinExistence type="predicted"/>
<evidence type="ECO:0000256" key="1">
    <source>
        <dbReference type="ARBA" id="ARBA00023295"/>
    </source>
</evidence>
<dbReference type="SUPFAM" id="SSF74650">
    <property type="entry name" value="Galactose mutarotase-like"/>
    <property type="match status" value="1"/>
</dbReference>
<dbReference type="Pfam" id="PF03633">
    <property type="entry name" value="Glyco_hydro_65C"/>
    <property type="match status" value="1"/>
</dbReference>
<dbReference type="SUPFAM" id="SSF50475">
    <property type="entry name" value="FMN-binding split barrel"/>
    <property type="match status" value="1"/>
</dbReference>
<dbReference type="InterPro" id="IPR012349">
    <property type="entry name" value="Split_barrel_FMN-bd"/>
</dbReference>
<reference evidence="4" key="2">
    <citation type="submission" date="2020-09" db="EMBL/GenBank/DDBJ databases">
        <authorList>
            <person name="Sun Q."/>
            <person name="Zhou Y."/>
        </authorList>
    </citation>
    <scope>NUCLEOTIDE SEQUENCE</scope>
    <source>
        <strain evidence="4">CGMCC 4.7368</strain>
    </source>
</reference>
<feature type="domain" description="HTH cro/C1-type" evidence="3">
    <location>
        <begin position="795"/>
        <end position="849"/>
    </location>
</feature>
<dbReference type="GO" id="GO:0005975">
    <property type="term" value="P:carbohydrate metabolic process"/>
    <property type="evidence" value="ECO:0007669"/>
    <property type="project" value="InterPro"/>
</dbReference>
<gene>
    <name evidence="4" type="ORF">GCM10012289_60290</name>
</gene>
<keyword evidence="1" id="KW-0378">Hydrolase</keyword>
<sequence length="1002" mass="111491">MRMAVIDPWTRPEYAPPRASRPGEPPVNPWTLDFEGFDPAAEGLREALCTLGNGRFATRGATPDGAGRTPGTYAAGCFNRLDSTVAGRVVSNEDMVNLPDWLPVAFATPGSDWFDPATDGLLDYRHELDLRHGVLLRLLRWRDAAGRVTRVRQRRLVSMADPRLAALETEFVPENWSGPMRVRTVLDGRVANRGVARYRELRGDHLTGHATGIEDDLAWLTATTRSSGITVAFAARADCAVPAREATREPDRITAEYRLDLVEGEPVTLSKVVALVTSRDPAISDARSTAVRAVRLAPGFDTLLARHRAAWDRLWERARLDVDGPETSQIVHLHVFHLLQTLSPHTADIDAGVPARGLHGEAYRGHVFWDELFVMPWLNLRFPDISLGLLRYRWRRLPEARAAARAAGFAGAMFPWQSASDGTEQTQTLHLNPDSGRWLPDHSHLQRHAGLAIAYNIWQHYLATGTMRPWCAELLIDIARFFSSLAEADPESGRYEIRGVMGPDEYHDGYPGAESPGLDNNAYTNVMTVWLLLRAADTLELFPEFQGTAEEAERWHDITRRMRVDFHDGVISQFTGYAGLEELDWERYRGVRRLDRALEAAGDDVNRYRASKQADTLMLFYLLTADELLALLLRLGYPCEPGLIHRTIHYYLARTSHGSTLSALVHAWVLARSDRAGSWRFFHEALISDIQDVQHGTTAEGVHLGAMAGTLDLLQRCYLGMELRRDGLRLNPVLPDRLGTMSLTIRYRGARFFIDADRESAWINENMLRCGASRTFTSDQGGTSMAATGDLGRRIIYHRERLGLTREQLAERTGMAAGYVKYLEENPETLATGTLGRLAAALETTVESLLGGGLDRPPGRGPAAAHPMLESLDRDECLRLVAPGGVGRVAFSGLYGPTVLPVNYRLHEGAIVFRTAHGGPMDRDLRTGVEGMDIKIGFEVDRIDEARREGWSVLIQGPAHHVPPDEIERVVGSGVTPWAGGERELYIRIVPQRITGRRVHGL</sequence>
<dbReference type="InterPro" id="IPR024747">
    <property type="entry name" value="Pyridox_Oxase-rel"/>
</dbReference>
<dbReference type="InterPro" id="IPR010982">
    <property type="entry name" value="Lambda_DNA-bd_dom_sf"/>
</dbReference>
<dbReference type="InterPro" id="IPR037018">
    <property type="entry name" value="GH65_N"/>
</dbReference>
<dbReference type="Pfam" id="PF03636">
    <property type="entry name" value="Glyco_hydro_65N"/>
    <property type="match status" value="1"/>
</dbReference>
<dbReference type="InterPro" id="IPR011013">
    <property type="entry name" value="Gal_mutarotase_sf_dom"/>
</dbReference>
<keyword evidence="1" id="KW-0326">Glycosidase</keyword>
<dbReference type="InterPro" id="IPR012341">
    <property type="entry name" value="6hp_glycosidase-like_sf"/>
</dbReference>
<evidence type="ECO:0000313" key="5">
    <source>
        <dbReference type="Proteomes" id="UP000646523"/>
    </source>
</evidence>
<organism evidence="4 5">
    <name type="scientific">Nonomuraea cavernae</name>
    <dbReference type="NCBI Taxonomy" id="2045107"/>
    <lineage>
        <taxon>Bacteria</taxon>
        <taxon>Bacillati</taxon>
        <taxon>Actinomycetota</taxon>
        <taxon>Actinomycetes</taxon>
        <taxon>Streptosporangiales</taxon>
        <taxon>Streptosporangiaceae</taxon>
        <taxon>Nonomuraea</taxon>
    </lineage>
</organism>
<dbReference type="GO" id="GO:0030246">
    <property type="term" value="F:carbohydrate binding"/>
    <property type="evidence" value="ECO:0007669"/>
    <property type="project" value="InterPro"/>
</dbReference>
<dbReference type="Pfam" id="PF01381">
    <property type="entry name" value="HTH_3"/>
    <property type="match status" value="1"/>
</dbReference>
<dbReference type="Gene3D" id="1.10.260.40">
    <property type="entry name" value="lambda repressor-like DNA-binding domains"/>
    <property type="match status" value="1"/>
</dbReference>
<dbReference type="PROSITE" id="PS50943">
    <property type="entry name" value="HTH_CROC1"/>
    <property type="match status" value="1"/>
</dbReference>
<dbReference type="Gene3D" id="2.70.98.40">
    <property type="entry name" value="Glycoside hydrolase, family 65, N-terminal domain"/>
    <property type="match status" value="1"/>
</dbReference>
<evidence type="ECO:0000313" key="4">
    <source>
        <dbReference type="EMBL" id="GGO78400.1"/>
    </source>
</evidence>
<evidence type="ECO:0000256" key="2">
    <source>
        <dbReference type="SAM" id="MobiDB-lite"/>
    </source>
</evidence>
<dbReference type="GO" id="GO:0016757">
    <property type="term" value="F:glycosyltransferase activity"/>
    <property type="evidence" value="ECO:0007669"/>
    <property type="project" value="UniProtKB-ARBA"/>
</dbReference>
<reference evidence="4" key="1">
    <citation type="journal article" date="2014" name="Int. J. Syst. Evol. Microbiol.">
        <title>Complete genome sequence of Corynebacterium casei LMG S-19264T (=DSM 44701T), isolated from a smear-ripened cheese.</title>
        <authorList>
            <consortium name="US DOE Joint Genome Institute (JGI-PGF)"/>
            <person name="Walter F."/>
            <person name="Albersmeier A."/>
            <person name="Kalinowski J."/>
            <person name="Ruckert C."/>
        </authorList>
    </citation>
    <scope>NUCLEOTIDE SEQUENCE</scope>
    <source>
        <strain evidence="4">CGMCC 4.7368</strain>
    </source>
</reference>
<dbReference type="InterPro" id="IPR008928">
    <property type="entry name" value="6-hairpin_glycosidase_sf"/>
</dbReference>
<dbReference type="GO" id="GO:0003677">
    <property type="term" value="F:DNA binding"/>
    <property type="evidence" value="ECO:0007669"/>
    <property type="project" value="InterPro"/>
</dbReference>